<proteinExistence type="inferred from homology"/>
<dbReference type="SUPFAM" id="SSF143724">
    <property type="entry name" value="PHP14-like"/>
    <property type="match status" value="1"/>
</dbReference>
<evidence type="ECO:0000256" key="4">
    <source>
        <dbReference type="ARBA" id="ARBA00022928"/>
    </source>
</evidence>
<dbReference type="PANTHER" id="PTHR12258:SF5">
    <property type="entry name" value="BCDNA.GH02250-RELATED"/>
    <property type="match status" value="1"/>
</dbReference>
<keyword evidence="3" id="KW-0221">Differentiation</keyword>
<dbReference type="EMBL" id="CALNXI010000290">
    <property type="protein sequence ID" value="CAH3024110.1"/>
    <property type="molecule type" value="Genomic_DNA"/>
</dbReference>
<protein>
    <recommendedName>
        <fullName evidence="7">14 kDa phosphohistidine phosphatase</fullName>
    </recommendedName>
</protein>
<dbReference type="Proteomes" id="UP001159427">
    <property type="component" value="Unassembled WGS sequence"/>
</dbReference>
<evidence type="ECO:0000256" key="2">
    <source>
        <dbReference type="ARBA" id="ARBA00010971"/>
    </source>
</evidence>
<dbReference type="PANTHER" id="PTHR12258">
    <property type="entry name" value="JANUS-A/JANUS-B"/>
    <property type="match status" value="1"/>
</dbReference>
<evidence type="ECO:0000313" key="5">
    <source>
        <dbReference type="EMBL" id="CAH3024110.1"/>
    </source>
</evidence>
<keyword evidence="4" id="KW-0726">Sexual differentiation</keyword>
<gene>
    <name evidence="5" type="ORF">PEVE_00021720</name>
</gene>
<name>A0ABN8M8T2_9CNID</name>
<evidence type="ECO:0000256" key="1">
    <source>
        <dbReference type="ARBA" id="ARBA00002508"/>
    </source>
</evidence>
<comment type="function">
    <text evidence="1">JanA and janB regulate somatic sex differentiation.</text>
</comment>
<dbReference type="Gene3D" id="3.50.20.20">
    <property type="entry name" value="Janus/Ocnus"/>
    <property type="match status" value="1"/>
</dbReference>
<sequence length="122" mass="13584">MEEGTSTKLKSVADVEIDATGRFKYVLIKVIDDSGGGVYKYVVRGFDWANYHGKFCNSSATLISLHSFCFKGFGRADHSITLISLHSFCFKGFGRADHSITVDKLKKAYPDYTSITFSNEGY</sequence>
<dbReference type="InterPro" id="IPR038596">
    <property type="entry name" value="Janus_sf"/>
</dbReference>
<reference evidence="5 6" key="1">
    <citation type="submission" date="2022-05" db="EMBL/GenBank/DDBJ databases">
        <authorList>
            <consortium name="Genoscope - CEA"/>
            <person name="William W."/>
        </authorList>
    </citation>
    <scope>NUCLEOTIDE SEQUENCE [LARGE SCALE GENOMIC DNA]</scope>
</reference>
<keyword evidence="6" id="KW-1185">Reference proteome</keyword>
<dbReference type="Pfam" id="PF05005">
    <property type="entry name" value="Ocnus"/>
    <property type="match status" value="1"/>
</dbReference>
<comment type="similarity">
    <text evidence="2">Belongs to the janus family.</text>
</comment>
<accession>A0ABN8M8T2</accession>
<evidence type="ECO:0008006" key="7">
    <source>
        <dbReference type="Google" id="ProtNLM"/>
    </source>
</evidence>
<dbReference type="InterPro" id="IPR007702">
    <property type="entry name" value="Janus"/>
</dbReference>
<evidence type="ECO:0000313" key="6">
    <source>
        <dbReference type="Proteomes" id="UP001159427"/>
    </source>
</evidence>
<comment type="caution">
    <text evidence="5">The sequence shown here is derived from an EMBL/GenBank/DDBJ whole genome shotgun (WGS) entry which is preliminary data.</text>
</comment>
<evidence type="ECO:0000256" key="3">
    <source>
        <dbReference type="ARBA" id="ARBA00022782"/>
    </source>
</evidence>
<organism evidence="5 6">
    <name type="scientific">Porites evermanni</name>
    <dbReference type="NCBI Taxonomy" id="104178"/>
    <lineage>
        <taxon>Eukaryota</taxon>
        <taxon>Metazoa</taxon>
        <taxon>Cnidaria</taxon>
        <taxon>Anthozoa</taxon>
        <taxon>Hexacorallia</taxon>
        <taxon>Scleractinia</taxon>
        <taxon>Fungiina</taxon>
        <taxon>Poritidae</taxon>
        <taxon>Porites</taxon>
    </lineage>
</organism>